<feature type="compositionally biased region" description="Polar residues" evidence="2">
    <location>
        <begin position="1163"/>
        <end position="1181"/>
    </location>
</feature>
<feature type="compositionally biased region" description="Polar residues" evidence="2">
    <location>
        <begin position="550"/>
        <end position="565"/>
    </location>
</feature>
<feature type="compositionally biased region" description="Basic and acidic residues" evidence="2">
    <location>
        <begin position="789"/>
        <end position="802"/>
    </location>
</feature>
<dbReference type="PANTHER" id="PTHR47385:SF14">
    <property type="entry name" value="TRANSGELIN"/>
    <property type="match status" value="1"/>
</dbReference>
<name>A0A6B2KWS7_9EUKA</name>
<feature type="compositionally biased region" description="Low complexity" evidence="2">
    <location>
        <begin position="985"/>
        <end position="997"/>
    </location>
</feature>
<feature type="compositionally biased region" description="Pro residues" evidence="2">
    <location>
        <begin position="1248"/>
        <end position="1258"/>
    </location>
</feature>
<evidence type="ECO:0000256" key="1">
    <source>
        <dbReference type="SAM" id="Coils"/>
    </source>
</evidence>
<evidence type="ECO:0000256" key="2">
    <source>
        <dbReference type="SAM" id="MobiDB-lite"/>
    </source>
</evidence>
<protein>
    <submittedName>
        <fullName evidence="3">Uncharacterized protein</fullName>
    </submittedName>
</protein>
<feature type="compositionally biased region" description="Basic and acidic residues" evidence="2">
    <location>
        <begin position="943"/>
        <end position="956"/>
    </location>
</feature>
<dbReference type="InterPro" id="IPR036872">
    <property type="entry name" value="CH_dom_sf"/>
</dbReference>
<feature type="compositionally biased region" description="Basic and acidic residues" evidence="2">
    <location>
        <begin position="1084"/>
        <end position="1110"/>
    </location>
</feature>
<sequence>MILIRIVNKVKPDIVTVWNQPKEIKLHPLKERENIGLYLNACWKLGLASNTIFHVSDLYDKGNLSSVLNNLSALSTCDSAKERTIPPLLCSKHQELLNELSDSSDSRFRFGDSSEKMNLSDSSDHQIVSMRNELSAANERIRTLEEANAKLVAELENTKNRLKEAESRLEHHKAAEVKAQDQKVVAGSGLSQQLVRSKEDLDLARQSLETSNDSIDILIDQLSKQNEENKSTLSELEQISSKIEPVSSPSLRRTTSSPKMKNLSVIQFEDKLEKKKHKARKGKKELIEKLRELVTTMLKQCSPQQLELPLVTVKEAHFTALKHDSGRRIFSYYLSKRVFDYGAILIEINRNYFDALTKLTKYALDHIRPESGGDRISAKYILFSSYFVCLEGTDKKMNLEEQILTHPIWHSPILWEEYFWDKAVEDLEKELVDSVEFTQKQFIYLSNLLEKCAKDMFFIGNLQYEYICKFIEHISNSLKLNEIQQKTIKDGVQELSHKKEEQVAKVQFPILPRMKAEFMEKRSTRSESPSRISTRGKAPKIPSSPYRTGISISLPSTPRTRSNSRPNDDLRSVSDSGSPRLASPRIFSNALSSELSFGISTSADPLPTSPREKIMSTIKDFKFTHLDNFESPREVKTTQTTEIPASAAALLETMSAPASKLNIKKPAEIRKRSRSRPLTSNLTLPLVIPEGKEEEDSQEYTQKTKDKIAQLNLSPRVPLESASEKKVKKTKVMTIKRPISKSGGNPIAQNLLDAYPTTNPQPPIELPAIIETPVPLSVSENNLKKRNSAGKDDPLLEKKQEDNYTTPRRSKKTLEDIEEGKKMVTPRRKKSDVEEEEKTPRGRRSKKVDEVAGEGQPLRKSKHRAEHPPAHKSPPQTPEMTNLGAPRYYSNTTVTEPVIVRSRPSKVLSPPKGLFPVKESTITEDEDEEAEEKPKQNLSKSLTEAKKPFDYGERKASGGKLDTIGDKKGASLISSITEEAPEPPNITITISNSQTITKENESKAKVPTDNLNTIVAPSKPSQESQSTQHTTEVIQGGETSTLERRNETKEEPKTKEDQISSTTLKETLNIEPSKDISQITLETQNKESSDLPKVHKESSDLPKVHKESSDLPKVQPSPDIPNQPKTTDTQPIVDPPSQQLADVNAEPPIVGPTQPVDPEIKETQNSPEPPTATQNTAQPETPTVDPPKIEAQPQQIQNTETTTEQPQKTENTLESPTTNHPHQTIQEQTQTTEPPQTDLPNSQTPTNPTQPPEPLDHT</sequence>
<evidence type="ECO:0000313" key="3">
    <source>
        <dbReference type="EMBL" id="NDV29075.1"/>
    </source>
</evidence>
<dbReference type="GO" id="GO:0051015">
    <property type="term" value="F:actin filament binding"/>
    <property type="evidence" value="ECO:0007669"/>
    <property type="project" value="TreeGrafter"/>
</dbReference>
<feature type="compositionally biased region" description="Acidic residues" evidence="2">
    <location>
        <begin position="922"/>
        <end position="931"/>
    </location>
</feature>
<feature type="coiled-coil region" evidence="1">
    <location>
        <begin position="127"/>
        <end position="182"/>
    </location>
</feature>
<dbReference type="GO" id="GO:0007015">
    <property type="term" value="P:actin filament organization"/>
    <property type="evidence" value="ECO:0007669"/>
    <property type="project" value="TreeGrafter"/>
</dbReference>
<feature type="compositionally biased region" description="Low complexity" evidence="2">
    <location>
        <begin position="1223"/>
        <end position="1247"/>
    </location>
</feature>
<dbReference type="Gene3D" id="1.10.418.10">
    <property type="entry name" value="Calponin-like domain"/>
    <property type="match status" value="1"/>
</dbReference>
<dbReference type="CDD" id="cd00014">
    <property type="entry name" value="CH_SF"/>
    <property type="match status" value="1"/>
</dbReference>
<feature type="region of interest" description="Disordered" evidence="2">
    <location>
        <begin position="738"/>
        <end position="765"/>
    </location>
</feature>
<dbReference type="GO" id="GO:0015629">
    <property type="term" value="C:actin cytoskeleton"/>
    <property type="evidence" value="ECO:0007669"/>
    <property type="project" value="TreeGrafter"/>
</dbReference>
<organism evidence="3">
    <name type="scientific">Arcella intermedia</name>
    <dbReference type="NCBI Taxonomy" id="1963864"/>
    <lineage>
        <taxon>Eukaryota</taxon>
        <taxon>Amoebozoa</taxon>
        <taxon>Tubulinea</taxon>
        <taxon>Elardia</taxon>
        <taxon>Arcellinida</taxon>
        <taxon>Sphaerothecina</taxon>
        <taxon>Arcellidae</taxon>
        <taxon>Arcella</taxon>
    </lineage>
</organism>
<dbReference type="AlphaFoldDB" id="A0A6B2KWS7"/>
<feature type="compositionally biased region" description="Basic and acidic residues" evidence="2">
    <location>
        <begin position="812"/>
        <end position="822"/>
    </location>
</feature>
<feature type="compositionally biased region" description="Basic and acidic residues" evidence="2">
    <location>
        <begin position="1041"/>
        <end position="1058"/>
    </location>
</feature>
<dbReference type="Gene3D" id="1.20.5.170">
    <property type="match status" value="1"/>
</dbReference>
<accession>A0A6B2KWS7</accession>
<proteinExistence type="predicted"/>
<dbReference type="EMBL" id="GIBP01000106">
    <property type="protein sequence ID" value="NDV29075.1"/>
    <property type="molecule type" value="Transcribed_RNA"/>
</dbReference>
<feature type="compositionally biased region" description="Polar residues" evidence="2">
    <location>
        <begin position="1213"/>
        <end position="1222"/>
    </location>
</feature>
<dbReference type="PANTHER" id="PTHR47385">
    <property type="entry name" value="CALPONIN"/>
    <property type="match status" value="1"/>
</dbReference>
<keyword evidence="1" id="KW-0175">Coiled coil</keyword>
<dbReference type="SUPFAM" id="SSF47576">
    <property type="entry name" value="Calponin-homology domain, CH-domain"/>
    <property type="match status" value="1"/>
</dbReference>
<reference evidence="3" key="1">
    <citation type="journal article" date="2020" name="J. Eukaryot. Microbiol.">
        <title>De novo Sequencing, Assembly and Annotation of the Transcriptome for the Free-Living Testate Amoeba Arcella intermedia.</title>
        <authorList>
            <person name="Ribeiro G.M."/>
            <person name="Porfirio-Sousa A.L."/>
            <person name="Maurer-Alcala X.X."/>
            <person name="Katz L.A."/>
            <person name="Lahr D.J.G."/>
        </authorList>
    </citation>
    <scope>NUCLEOTIDE SEQUENCE</scope>
</reference>
<feature type="region of interest" description="Disordered" evidence="2">
    <location>
        <begin position="902"/>
        <end position="1258"/>
    </location>
</feature>
<feature type="region of interest" description="Disordered" evidence="2">
    <location>
        <begin position="780"/>
        <end position="887"/>
    </location>
</feature>
<feature type="region of interest" description="Disordered" evidence="2">
    <location>
        <begin position="519"/>
        <end position="582"/>
    </location>
</feature>
<dbReference type="InterPro" id="IPR050606">
    <property type="entry name" value="Calponin-like"/>
</dbReference>
<feature type="compositionally biased region" description="Polar residues" evidence="2">
    <location>
        <begin position="1009"/>
        <end position="1040"/>
    </location>
</feature>
<feature type="compositionally biased region" description="Polar residues" evidence="2">
    <location>
        <begin position="1123"/>
        <end position="1141"/>
    </location>
</feature>
<feature type="compositionally biased region" description="Low complexity" evidence="2">
    <location>
        <begin position="1192"/>
        <end position="1212"/>
    </location>
</feature>